<sequence length="400" mass="45159">MWLFYLIVFLIPSNLAKHFPLASSYVGGSLVDYLIPALYLTDILIGLLLILKPIKTVPRALWIFLGLLLPSVIFSASPVPAIYKWFKFLEIGLLVTWIRQYQPPIIKPLLAAIIFQSLLAIGQWFNQGSLFGYWFLGEQPYTASTPGIDKITWWDGSLKIAMELMRRGVPIVGVPKTIDNDLIALIPLFLTFSLSGWLAFLIRKKWLLVAAVAVSLLFGKNLSFLAPEPSFSRRSQLTQMAVAMFKDRPLTGVGLNNFTVVMDHYGYIPATTRFLQPVHNIYLLILSETGLIGALGFGYLFLQGLSLKAFKESPYWLLLFLGLFDHWPLTLQTGLLLWPMLHLFRSGHQPIIKRPANNRHAFYRHPARVIPSHQCGLTDPEAPGSFNQAVNLPIGNFMFF</sequence>
<dbReference type="PANTHER" id="PTHR37422:SF13">
    <property type="entry name" value="LIPOPOLYSACCHARIDE BIOSYNTHESIS PROTEIN PA4999-RELATED"/>
    <property type="match status" value="1"/>
</dbReference>
<evidence type="ECO:0000256" key="2">
    <source>
        <dbReference type="ARBA" id="ARBA00022692"/>
    </source>
</evidence>
<feature type="transmembrane region" description="Helical" evidence="5">
    <location>
        <begin position="63"/>
        <end position="85"/>
    </location>
</feature>
<protein>
    <submittedName>
        <fullName evidence="7">Lipid A core-O-antigen ligase-like protein enyme</fullName>
    </submittedName>
</protein>
<evidence type="ECO:0000256" key="1">
    <source>
        <dbReference type="ARBA" id="ARBA00004141"/>
    </source>
</evidence>
<dbReference type="GO" id="GO:0016874">
    <property type="term" value="F:ligase activity"/>
    <property type="evidence" value="ECO:0007669"/>
    <property type="project" value="UniProtKB-KW"/>
</dbReference>
<feature type="transmembrane region" description="Helical" evidence="5">
    <location>
        <begin position="32"/>
        <end position="51"/>
    </location>
</feature>
<gene>
    <name evidence="7" type="ORF">UY17_C0040G0006</name>
</gene>
<comment type="caution">
    <text evidence="7">The sequence shown here is derived from an EMBL/GenBank/DDBJ whole genome shotgun (WGS) entry which is preliminary data.</text>
</comment>
<feature type="transmembrane region" description="Helical" evidence="5">
    <location>
        <begin position="281"/>
        <end position="302"/>
    </location>
</feature>
<dbReference type="InterPro" id="IPR051533">
    <property type="entry name" value="WaaL-like"/>
</dbReference>
<keyword evidence="3 5" id="KW-1133">Transmembrane helix</keyword>
<dbReference type="EMBL" id="LCOZ01000040">
    <property type="protein sequence ID" value="KKU86718.1"/>
    <property type="molecule type" value="Genomic_DNA"/>
</dbReference>
<dbReference type="PANTHER" id="PTHR37422">
    <property type="entry name" value="TEICHURONIC ACID BIOSYNTHESIS PROTEIN TUAE"/>
    <property type="match status" value="1"/>
</dbReference>
<evidence type="ECO:0000259" key="6">
    <source>
        <dbReference type="Pfam" id="PF04932"/>
    </source>
</evidence>
<dbReference type="Pfam" id="PF04932">
    <property type="entry name" value="Wzy_C"/>
    <property type="match status" value="1"/>
</dbReference>
<dbReference type="Proteomes" id="UP000034772">
    <property type="component" value="Unassembled WGS sequence"/>
</dbReference>
<feature type="transmembrane region" description="Helical" evidence="5">
    <location>
        <begin position="182"/>
        <end position="200"/>
    </location>
</feature>
<dbReference type="PATRIC" id="fig|1618373.3.peg.390"/>
<organism evidence="7 8">
    <name type="scientific">Candidatus Beckwithbacteria bacterium GW2011_GWC2_47_9</name>
    <dbReference type="NCBI Taxonomy" id="1618373"/>
    <lineage>
        <taxon>Bacteria</taxon>
        <taxon>Candidatus Beckwithiibacteriota</taxon>
    </lineage>
</organism>
<dbReference type="GO" id="GO:0003872">
    <property type="term" value="F:6-phosphofructokinase activity"/>
    <property type="evidence" value="ECO:0007669"/>
    <property type="project" value="InterPro"/>
</dbReference>
<name>A0A0G1W8P3_9BACT</name>
<accession>A0A0G1W8P3</accession>
<feature type="transmembrane region" description="Helical" evidence="5">
    <location>
        <begin position="206"/>
        <end position="226"/>
    </location>
</feature>
<dbReference type="Gene3D" id="3.40.50.450">
    <property type="match status" value="1"/>
</dbReference>
<dbReference type="SUPFAM" id="SSF53784">
    <property type="entry name" value="Phosphofructokinase"/>
    <property type="match status" value="1"/>
</dbReference>
<keyword evidence="7" id="KW-0436">Ligase</keyword>
<evidence type="ECO:0000256" key="4">
    <source>
        <dbReference type="ARBA" id="ARBA00023136"/>
    </source>
</evidence>
<feature type="transmembrane region" description="Helical" evidence="5">
    <location>
        <begin position="314"/>
        <end position="338"/>
    </location>
</feature>
<evidence type="ECO:0000313" key="7">
    <source>
        <dbReference type="EMBL" id="KKU86718.1"/>
    </source>
</evidence>
<keyword evidence="2 5" id="KW-0812">Transmembrane</keyword>
<keyword evidence="4 5" id="KW-0472">Membrane</keyword>
<feature type="domain" description="O-antigen ligase-related" evidence="6">
    <location>
        <begin position="188"/>
        <end position="297"/>
    </location>
</feature>
<dbReference type="InterPro" id="IPR035966">
    <property type="entry name" value="PKF_sf"/>
</dbReference>
<evidence type="ECO:0000256" key="3">
    <source>
        <dbReference type="ARBA" id="ARBA00022989"/>
    </source>
</evidence>
<dbReference type="AlphaFoldDB" id="A0A0G1W8P3"/>
<proteinExistence type="predicted"/>
<reference evidence="7 8" key="1">
    <citation type="journal article" date="2015" name="Nature">
        <title>rRNA introns, odd ribosomes, and small enigmatic genomes across a large radiation of phyla.</title>
        <authorList>
            <person name="Brown C.T."/>
            <person name="Hug L.A."/>
            <person name="Thomas B.C."/>
            <person name="Sharon I."/>
            <person name="Castelle C.J."/>
            <person name="Singh A."/>
            <person name="Wilkins M.J."/>
            <person name="Williams K.H."/>
            <person name="Banfield J.F."/>
        </authorList>
    </citation>
    <scope>NUCLEOTIDE SEQUENCE [LARGE SCALE GENOMIC DNA]</scope>
</reference>
<evidence type="ECO:0000256" key="5">
    <source>
        <dbReference type="SAM" id="Phobius"/>
    </source>
</evidence>
<dbReference type="GO" id="GO:0016020">
    <property type="term" value="C:membrane"/>
    <property type="evidence" value="ECO:0007669"/>
    <property type="project" value="UniProtKB-SubCell"/>
</dbReference>
<comment type="subcellular location">
    <subcellularLocation>
        <location evidence="1">Membrane</location>
        <topology evidence="1">Multi-pass membrane protein</topology>
    </subcellularLocation>
</comment>
<evidence type="ECO:0000313" key="8">
    <source>
        <dbReference type="Proteomes" id="UP000034772"/>
    </source>
</evidence>
<dbReference type="InterPro" id="IPR007016">
    <property type="entry name" value="O-antigen_ligase-rel_domated"/>
</dbReference>